<evidence type="ECO:0000313" key="1">
    <source>
        <dbReference type="EMBL" id="CAG8686539.1"/>
    </source>
</evidence>
<accession>A0A9N9ERJ2</accession>
<dbReference type="AlphaFoldDB" id="A0A9N9ERJ2"/>
<name>A0A9N9ERJ2_9GLOM</name>
<reference evidence="1" key="1">
    <citation type="submission" date="2021-06" db="EMBL/GenBank/DDBJ databases">
        <authorList>
            <person name="Kallberg Y."/>
            <person name="Tangrot J."/>
            <person name="Rosling A."/>
        </authorList>
    </citation>
    <scope>NUCLEOTIDE SEQUENCE</scope>
    <source>
        <strain evidence="1">FL130A</strain>
    </source>
</reference>
<evidence type="ECO:0000313" key="2">
    <source>
        <dbReference type="Proteomes" id="UP000789508"/>
    </source>
</evidence>
<proteinExistence type="predicted"/>
<dbReference type="EMBL" id="CAJVPS010015386">
    <property type="protein sequence ID" value="CAG8686539.1"/>
    <property type="molecule type" value="Genomic_DNA"/>
</dbReference>
<protein>
    <submittedName>
        <fullName evidence="1">1570_t:CDS:1</fullName>
    </submittedName>
</protein>
<sequence>IHVFNQHYEEFLHPLYILAYYIHPEYRGKDLKDNGFHKAALTSLELWQNLEHIQSEDEELVA</sequence>
<organism evidence="1 2">
    <name type="scientific">Ambispora leptoticha</name>
    <dbReference type="NCBI Taxonomy" id="144679"/>
    <lineage>
        <taxon>Eukaryota</taxon>
        <taxon>Fungi</taxon>
        <taxon>Fungi incertae sedis</taxon>
        <taxon>Mucoromycota</taxon>
        <taxon>Glomeromycotina</taxon>
        <taxon>Glomeromycetes</taxon>
        <taxon>Archaeosporales</taxon>
        <taxon>Ambisporaceae</taxon>
        <taxon>Ambispora</taxon>
    </lineage>
</organism>
<dbReference type="Proteomes" id="UP000789508">
    <property type="component" value="Unassembled WGS sequence"/>
</dbReference>
<comment type="caution">
    <text evidence="1">The sequence shown here is derived from an EMBL/GenBank/DDBJ whole genome shotgun (WGS) entry which is preliminary data.</text>
</comment>
<feature type="non-terminal residue" evidence="1">
    <location>
        <position position="1"/>
    </location>
</feature>
<gene>
    <name evidence="1" type="ORF">ALEPTO_LOCUS11034</name>
</gene>
<keyword evidence="2" id="KW-1185">Reference proteome</keyword>
<dbReference type="OrthoDB" id="2425836at2759"/>